<dbReference type="InterPro" id="IPR004843">
    <property type="entry name" value="Calcineurin-like_PHP"/>
</dbReference>
<evidence type="ECO:0000259" key="3">
    <source>
        <dbReference type="Pfam" id="PF00149"/>
    </source>
</evidence>
<dbReference type="PROSITE" id="PS00786">
    <property type="entry name" value="5_NUCLEOTIDASE_2"/>
    <property type="match status" value="1"/>
</dbReference>
<dbReference type="GO" id="GO:0009166">
    <property type="term" value="P:nucleotide catabolic process"/>
    <property type="evidence" value="ECO:0007669"/>
    <property type="project" value="InterPro"/>
</dbReference>
<reference evidence="4" key="2">
    <citation type="journal article" date="2021" name="PeerJ">
        <title>Extensive microbial diversity within the chicken gut microbiome revealed by metagenomics and culture.</title>
        <authorList>
            <person name="Gilroy R."/>
            <person name="Ravi A."/>
            <person name="Getino M."/>
            <person name="Pursley I."/>
            <person name="Horton D.L."/>
            <person name="Alikhan N.F."/>
            <person name="Baker D."/>
            <person name="Gharbi K."/>
            <person name="Hall N."/>
            <person name="Watson M."/>
            <person name="Adriaenssens E.M."/>
            <person name="Foster-Nyarko E."/>
            <person name="Jarju S."/>
            <person name="Secka A."/>
            <person name="Antonio M."/>
            <person name="Oren A."/>
            <person name="Chaudhuri R.R."/>
            <person name="La Ragione R."/>
            <person name="Hildebrand F."/>
            <person name="Pallen M.J."/>
        </authorList>
    </citation>
    <scope>NUCLEOTIDE SEQUENCE</scope>
    <source>
        <strain evidence="4">B3-2255</strain>
    </source>
</reference>
<feature type="chain" id="PRO_5039402170" evidence="2">
    <location>
        <begin position="25"/>
        <end position="278"/>
    </location>
</feature>
<dbReference type="SUPFAM" id="SSF56300">
    <property type="entry name" value="Metallo-dependent phosphatases"/>
    <property type="match status" value="1"/>
</dbReference>
<evidence type="ECO:0000256" key="2">
    <source>
        <dbReference type="SAM" id="SignalP"/>
    </source>
</evidence>
<dbReference type="InterPro" id="IPR006179">
    <property type="entry name" value="5_nucleotidase/apyrase"/>
</dbReference>
<dbReference type="PRINTS" id="PR01607">
    <property type="entry name" value="APYRASEFAMLY"/>
</dbReference>
<evidence type="ECO:0000256" key="1">
    <source>
        <dbReference type="ARBA" id="ARBA00006654"/>
    </source>
</evidence>
<dbReference type="GO" id="GO:0000166">
    <property type="term" value="F:nucleotide binding"/>
    <property type="evidence" value="ECO:0007669"/>
    <property type="project" value="InterPro"/>
</dbReference>
<sequence>MKKNILRLSVSVLVFLAVSLAAVAQDLVILHTNDTHSQIDVQKSGEYAGLGGVERRYNLFQEVISKYGREIVLILDAGDYNQGSPYFTEYSGDLEVSLMNALGYDVTTLGNHEFDNGIDELARRLSMAEYQTVCCNYSFRGTPLARYVKPYTVIVKGDKTIGIIGATTDLERVSDKGITDGIKQLDAVKSINKYARKLARKCDLIILLSHRGYDTGTASGTDLEIAGKLKNVDLIIGGHSHTFLTEPVEMEDADGQRIVIVQDGWGGVNVGMMVIKDL</sequence>
<evidence type="ECO:0000313" key="4">
    <source>
        <dbReference type="EMBL" id="MBO8481819.1"/>
    </source>
</evidence>
<keyword evidence="2" id="KW-0732">Signal</keyword>
<feature type="domain" description="Calcineurin-like phosphoesterase" evidence="3">
    <location>
        <begin position="28"/>
        <end position="242"/>
    </location>
</feature>
<accession>A0A9D9NPY9</accession>
<dbReference type="GO" id="GO:0046872">
    <property type="term" value="F:metal ion binding"/>
    <property type="evidence" value="ECO:0007669"/>
    <property type="project" value="InterPro"/>
</dbReference>
<feature type="signal peptide" evidence="2">
    <location>
        <begin position="1"/>
        <end position="24"/>
    </location>
</feature>
<dbReference type="InterPro" id="IPR029052">
    <property type="entry name" value="Metallo-depent_PP-like"/>
</dbReference>
<dbReference type="Pfam" id="PF00149">
    <property type="entry name" value="Metallophos"/>
    <property type="match status" value="1"/>
</dbReference>
<name>A0A9D9NPY9_9BACT</name>
<dbReference type="PROSITE" id="PS00785">
    <property type="entry name" value="5_NUCLEOTIDASE_1"/>
    <property type="match status" value="1"/>
</dbReference>
<reference evidence="4" key="1">
    <citation type="submission" date="2020-10" db="EMBL/GenBank/DDBJ databases">
        <authorList>
            <person name="Gilroy R."/>
        </authorList>
    </citation>
    <scope>NUCLEOTIDE SEQUENCE</scope>
    <source>
        <strain evidence="4">B3-2255</strain>
    </source>
</reference>
<dbReference type="Proteomes" id="UP000823772">
    <property type="component" value="Unassembled WGS sequence"/>
</dbReference>
<dbReference type="InterPro" id="IPR006146">
    <property type="entry name" value="5'-Nucleotdase_CS"/>
</dbReference>
<comment type="similarity">
    <text evidence="1">Belongs to the 5'-nucleotidase family.</text>
</comment>
<dbReference type="AlphaFoldDB" id="A0A9D9NPY9"/>
<dbReference type="PANTHER" id="PTHR11575:SF24">
    <property type="entry name" value="5'-NUCLEOTIDASE"/>
    <property type="match status" value="1"/>
</dbReference>
<dbReference type="Gene3D" id="3.60.21.10">
    <property type="match status" value="1"/>
</dbReference>
<dbReference type="EMBL" id="JADILY010000099">
    <property type="protein sequence ID" value="MBO8481819.1"/>
    <property type="molecule type" value="Genomic_DNA"/>
</dbReference>
<dbReference type="GO" id="GO:0016788">
    <property type="term" value="F:hydrolase activity, acting on ester bonds"/>
    <property type="evidence" value="ECO:0007669"/>
    <property type="project" value="InterPro"/>
</dbReference>
<evidence type="ECO:0000313" key="5">
    <source>
        <dbReference type="Proteomes" id="UP000823772"/>
    </source>
</evidence>
<gene>
    <name evidence="4" type="ORF">IAC87_04660</name>
</gene>
<dbReference type="PANTHER" id="PTHR11575">
    <property type="entry name" value="5'-NUCLEOTIDASE-RELATED"/>
    <property type="match status" value="1"/>
</dbReference>
<comment type="caution">
    <text evidence="4">The sequence shown here is derived from an EMBL/GenBank/DDBJ whole genome shotgun (WGS) entry which is preliminary data.</text>
</comment>
<proteinExistence type="inferred from homology"/>
<protein>
    <submittedName>
        <fullName evidence="4">Metallophosphoesterase</fullName>
    </submittedName>
</protein>
<organism evidence="4 5">
    <name type="scientific">Candidatus Merdivivens faecigallinarum</name>
    <dbReference type="NCBI Taxonomy" id="2840871"/>
    <lineage>
        <taxon>Bacteria</taxon>
        <taxon>Pseudomonadati</taxon>
        <taxon>Bacteroidota</taxon>
        <taxon>Bacteroidia</taxon>
        <taxon>Bacteroidales</taxon>
        <taxon>Muribaculaceae</taxon>
        <taxon>Muribaculaceae incertae sedis</taxon>
        <taxon>Candidatus Merdivivens</taxon>
    </lineage>
</organism>